<dbReference type="Gene3D" id="3.20.20.140">
    <property type="entry name" value="Metal-dependent hydrolases"/>
    <property type="match status" value="1"/>
</dbReference>
<dbReference type="InterPro" id="IPR050243">
    <property type="entry name" value="PHP_phosphatase"/>
</dbReference>
<dbReference type="GO" id="GO:0008270">
    <property type="term" value="F:zinc ion binding"/>
    <property type="evidence" value="ECO:0007669"/>
    <property type="project" value="TreeGrafter"/>
</dbReference>
<accession>A0A512MAW1</accession>
<dbReference type="RefSeq" id="WP_146851437.1">
    <property type="nucleotide sequence ID" value="NZ_BKAG01000022.1"/>
</dbReference>
<dbReference type="GO" id="GO:0042578">
    <property type="term" value="F:phosphoric ester hydrolase activity"/>
    <property type="evidence" value="ECO:0007669"/>
    <property type="project" value="TreeGrafter"/>
</dbReference>
<dbReference type="OrthoDB" id="9808747at2"/>
<dbReference type="AlphaFoldDB" id="A0A512MAW1"/>
<dbReference type="PANTHER" id="PTHR36928:SF1">
    <property type="entry name" value="PHOSPHATASE YCDX-RELATED"/>
    <property type="match status" value="1"/>
</dbReference>
<proteinExistence type="predicted"/>
<keyword evidence="3" id="KW-1185">Reference proteome</keyword>
<dbReference type="InterPro" id="IPR003141">
    <property type="entry name" value="Pol/His_phosphatase_N"/>
</dbReference>
<organism evidence="2 3">
    <name type="scientific">Brevifollis gellanilyticus</name>
    <dbReference type="NCBI Taxonomy" id="748831"/>
    <lineage>
        <taxon>Bacteria</taxon>
        <taxon>Pseudomonadati</taxon>
        <taxon>Verrucomicrobiota</taxon>
        <taxon>Verrucomicrobiia</taxon>
        <taxon>Verrucomicrobiales</taxon>
        <taxon>Verrucomicrobiaceae</taxon>
    </lineage>
</organism>
<gene>
    <name evidence="2" type="ORF">BGE01nite_31680</name>
</gene>
<reference evidence="2 3" key="1">
    <citation type="submission" date="2019-07" db="EMBL/GenBank/DDBJ databases">
        <title>Whole genome shotgun sequence of Brevifollis gellanilyticus NBRC 108608.</title>
        <authorList>
            <person name="Hosoyama A."/>
            <person name="Uohara A."/>
            <person name="Ohji S."/>
            <person name="Ichikawa N."/>
        </authorList>
    </citation>
    <scope>NUCLEOTIDE SEQUENCE [LARGE SCALE GENOMIC DNA]</scope>
    <source>
        <strain evidence="2 3">NBRC 108608</strain>
    </source>
</reference>
<protein>
    <recommendedName>
        <fullName evidence="1">Polymerase/histidinol phosphatase N-terminal domain-containing protein</fullName>
    </recommendedName>
</protein>
<dbReference type="GO" id="GO:0005829">
    <property type="term" value="C:cytosol"/>
    <property type="evidence" value="ECO:0007669"/>
    <property type="project" value="TreeGrafter"/>
</dbReference>
<dbReference type="SUPFAM" id="SSF89550">
    <property type="entry name" value="PHP domain-like"/>
    <property type="match status" value="1"/>
</dbReference>
<dbReference type="PANTHER" id="PTHR36928">
    <property type="entry name" value="PHOSPHATASE YCDX-RELATED"/>
    <property type="match status" value="1"/>
</dbReference>
<dbReference type="SMART" id="SM00481">
    <property type="entry name" value="POLIIIAc"/>
    <property type="match status" value="1"/>
</dbReference>
<comment type="caution">
    <text evidence="2">The sequence shown here is derived from an EMBL/GenBank/DDBJ whole genome shotgun (WGS) entry which is preliminary data.</text>
</comment>
<sequence>MTQLDSIGPYLAGVVADWLKTPPKLEMSGTPHAEFLTHAQAADVLSKHPTWVKMVRGDLQMHTQWSDGSGTILDMARQGAKRGYTYISITDHTKDLKIANGLDECRLARQAKEIAGVNDTLGEEGIKLTVLRSAEVNLSPLGQVDMEPS</sequence>
<dbReference type="InterPro" id="IPR016195">
    <property type="entry name" value="Pol/histidinol_Pase-like"/>
</dbReference>
<dbReference type="Proteomes" id="UP000321577">
    <property type="component" value="Unassembled WGS sequence"/>
</dbReference>
<evidence type="ECO:0000313" key="2">
    <source>
        <dbReference type="EMBL" id="GEP43877.1"/>
    </source>
</evidence>
<dbReference type="EMBL" id="BKAG01000022">
    <property type="protein sequence ID" value="GEP43877.1"/>
    <property type="molecule type" value="Genomic_DNA"/>
</dbReference>
<name>A0A512MAW1_9BACT</name>
<feature type="domain" description="Polymerase/histidinol phosphatase N-terminal" evidence="1">
    <location>
        <begin position="57"/>
        <end position="140"/>
    </location>
</feature>
<evidence type="ECO:0000259" key="1">
    <source>
        <dbReference type="SMART" id="SM00481"/>
    </source>
</evidence>
<evidence type="ECO:0000313" key="3">
    <source>
        <dbReference type="Proteomes" id="UP000321577"/>
    </source>
</evidence>